<dbReference type="PROSITE" id="PS51257">
    <property type="entry name" value="PROKAR_LIPOPROTEIN"/>
    <property type="match status" value="1"/>
</dbReference>
<comment type="caution">
    <text evidence="2">The sequence shown here is derived from an EMBL/GenBank/DDBJ whole genome shotgun (WGS) entry which is preliminary data.</text>
</comment>
<reference evidence="2 3" key="1">
    <citation type="submission" date="2021-12" db="EMBL/GenBank/DDBJ databases">
        <title>Genome sequence of Kibdelosporangium philippinense ATCC 49844.</title>
        <authorList>
            <person name="Fedorov E.A."/>
            <person name="Omeragic M."/>
            <person name="Shalygina K.F."/>
            <person name="Maclea K.S."/>
        </authorList>
    </citation>
    <scope>NUCLEOTIDE SEQUENCE [LARGE SCALE GENOMIC DNA]</scope>
    <source>
        <strain evidence="2 3">ATCC 49844</strain>
    </source>
</reference>
<feature type="chain" id="PRO_5047449627" description="Lipoprotein" evidence="1">
    <location>
        <begin position="26"/>
        <end position="140"/>
    </location>
</feature>
<evidence type="ECO:0008006" key="4">
    <source>
        <dbReference type="Google" id="ProtNLM"/>
    </source>
</evidence>
<sequence>MHLRITSGLVAAAMLLTGCTSQPEAAPPPAKTTASPEFCRDLPAFNDHVTTYMAHSLGLMDGGSIDLVSLQQSSAAVASLGEKMAPTVPAEIVPQFGVVRKMVATSAAGVKPDWKASEIDIPMSDEQARAWEAVQLYKGC</sequence>
<gene>
    <name evidence="2" type="ORF">LWC34_50665</name>
</gene>
<evidence type="ECO:0000313" key="2">
    <source>
        <dbReference type="EMBL" id="MCE7011016.1"/>
    </source>
</evidence>
<organism evidence="2 3">
    <name type="scientific">Kibdelosporangium philippinense</name>
    <dbReference type="NCBI Taxonomy" id="211113"/>
    <lineage>
        <taxon>Bacteria</taxon>
        <taxon>Bacillati</taxon>
        <taxon>Actinomycetota</taxon>
        <taxon>Actinomycetes</taxon>
        <taxon>Pseudonocardiales</taxon>
        <taxon>Pseudonocardiaceae</taxon>
        <taxon>Kibdelosporangium</taxon>
    </lineage>
</organism>
<dbReference type="EMBL" id="JAJVCN010000004">
    <property type="protein sequence ID" value="MCE7011016.1"/>
    <property type="molecule type" value="Genomic_DNA"/>
</dbReference>
<keyword evidence="3" id="KW-1185">Reference proteome</keyword>
<name>A0ABS8ZTJ0_9PSEU</name>
<accession>A0ABS8ZTJ0</accession>
<evidence type="ECO:0000313" key="3">
    <source>
        <dbReference type="Proteomes" id="UP001521150"/>
    </source>
</evidence>
<protein>
    <recommendedName>
        <fullName evidence="4">Lipoprotein</fullName>
    </recommendedName>
</protein>
<proteinExistence type="predicted"/>
<feature type="signal peptide" evidence="1">
    <location>
        <begin position="1"/>
        <end position="25"/>
    </location>
</feature>
<dbReference type="RefSeq" id="WP_233733324.1">
    <property type="nucleotide sequence ID" value="NZ_JAJVCN010000004.1"/>
</dbReference>
<keyword evidence="1" id="KW-0732">Signal</keyword>
<dbReference type="Proteomes" id="UP001521150">
    <property type="component" value="Unassembled WGS sequence"/>
</dbReference>
<evidence type="ECO:0000256" key="1">
    <source>
        <dbReference type="SAM" id="SignalP"/>
    </source>
</evidence>